<feature type="non-terminal residue" evidence="1">
    <location>
        <position position="52"/>
    </location>
</feature>
<name>A0A6A6JH93_WESOR</name>
<protein>
    <submittedName>
        <fullName evidence="1">Uncharacterized protein</fullName>
    </submittedName>
</protein>
<evidence type="ECO:0000313" key="1">
    <source>
        <dbReference type="EMBL" id="KAF2274609.1"/>
    </source>
</evidence>
<gene>
    <name evidence="1" type="ORF">EI97DRAFT_435141</name>
</gene>
<dbReference type="RefSeq" id="XP_033652148.1">
    <property type="nucleotide sequence ID" value="XM_033798797.1"/>
</dbReference>
<dbReference type="GeneID" id="54551972"/>
<sequence>MAPAYLTGDKAAIEEFISRFDVSSPRTAPHQTPLTVTYRSFSLTAMVRGPPL</sequence>
<dbReference type="Proteomes" id="UP000800097">
    <property type="component" value="Unassembled WGS sequence"/>
</dbReference>
<organism evidence="1 2">
    <name type="scientific">Westerdykella ornata</name>
    <dbReference type="NCBI Taxonomy" id="318751"/>
    <lineage>
        <taxon>Eukaryota</taxon>
        <taxon>Fungi</taxon>
        <taxon>Dikarya</taxon>
        <taxon>Ascomycota</taxon>
        <taxon>Pezizomycotina</taxon>
        <taxon>Dothideomycetes</taxon>
        <taxon>Pleosporomycetidae</taxon>
        <taxon>Pleosporales</taxon>
        <taxon>Sporormiaceae</taxon>
        <taxon>Westerdykella</taxon>
    </lineage>
</organism>
<accession>A0A6A6JH93</accession>
<reference evidence="1" key="1">
    <citation type="journal article" date="2020" name="Stud. Mycol.">
        <title>101 Dothideomycetes genomes: a test case for predicting lifestyles and emergence of pathogens.</title>
        <authorList>
            <person name="Haridas S."/>
            <person name="Albert R."/>
            <person name="Binder M."/>
            <person name="Bloem J."/>
            <person name="Labutti K."/>
            <person name="Salamov A."/>
            <person name="Andreopoulos B."/>
            <person name="Baker S."/>
            <person name="Barry K."/>
            <person name="Bills G."/>
            <person name="Bluhm B."/>
            <person name="Cannon C."/>
            <person name="Castanera R."/>
            <person name="Culley D."/>
            <person name="Daum C."/>
            <person name="Ezra D."/>
            <person name="Gonzalez J."/>
            <person name="Henrissat B."/>
            <person name="Kuo A."/>
            <person name="Liang C."/>
            <person name="Lipzen A."/>
            <person name="Lutzoni F."/>
            <person name="Magnuson J."/>
            <person name="Mondo S."/>
            <person name="Nolan M."/>
            <person name="Ohm R."/>
            <person name="Pangilinan J."/>
            <person name="Park H.-J."/>
            <person name="Ramirez L."/>
            <person name="Alfaro M."/>
            <person name="Sun H."/>
            <person name="Tritt A."/>
            <person name="Yoshinaga Y."/>
            <person name="Zwiers L.-H."/>
            <person name="Turgeon B."/>
            <person name="Goodwin S."/>
            <person name="Spatafora J."/>
            <person name="Crous P."/>
            <person name="Grigoriev I."/>
        </authorList>
    </citation>
    <scope>NUCLEOTIDE SEQUENCE</scope>
    <source>
        <strain evidence="1">CBS 379.55</strain>
    </source>
</reference>
<dbReference type="AlphaFoldDB" id="A0A6A6JH93"/>
<evidence type="ECO:0000313" key="2">
    <source>
        <dbReference type="Proteomes" id="UP000800097"/>
    </source>
</evidence>
<proteinExistence type="predicted"/>
<keyword evidence="2" id="KW-1185">Reference proteome</keyword>
<dbReference type="EMBL" id="ML986502">
    <property type="protein sequence ID" value="KAF2274609.1"/>
    <property type="molecule type" value="Genomic_DNA"/>
</dbReference>